<gene>
    <name evidence="2" type="ORF">GCM10020369_54250</name>
</gene>
<name>A0ABP6T505_9ACTN</name>
<keyword evidence="3" id="KW-1185">Reference proteome</keyword>
<dbReference type="InterPro" id="IPR051677">
    <property type="entry name" value="AfsR-DnrI-RedD_regulator"/>
</dbReference>
<reference evidence="3" key="1">
    <citation type="journal article" date="2019" name="Int. J. Syst. Evol. Microbiol.">
        <title>The Global Catalogue of Microorganisms (GCM) 10K type strain sequencing project: providing services to taxonomists for standard genome sequencing and annotation.</title>
        <authorList>
            <consortium name="The Broad Institute Genomics Platform"/>
            <consortium name="The Broad Institute Genome Sequencing Center for Infectious Disease"/>
            <person name="Wu L."/>
            <person name="Ma J."/>
        </authorList>
    </citation>
    <scope>NUCLEOTIDE SEQUENCE [LARGE SCALE GENOMIC DNA]</scope>
    <source>
        <strain evidence="3">JCM 9458</strain>
    </source>
</reference>
<dbReference type="SMART" id="SM01043">
    <property type="entry name" value="BTAD"/>
    <property type="match status" value="1"/>
</dbReference>
<accession>A0ABP6T505</accession>
<proteinExistence type="predicted"/>
<dbReference type="Gene3D" id="1.25.40.10">
    <property type="entry name" value="Tetratricopeptide repeat domain"/>
    <property type="match status" value="1"/>
</dbReference>
<feature type="domain" description="Bacterial transcriptional activator" evidence="1">
    <location>
        <begin position="99"/>
        <end position="227"/>
    </location>
</feature>
<protein>
    <recommendedName>
        <fullName evidence="1">Bacterial transcriptional activator domain-containing protein</fullName>
    </recommendedName>
</protein>
<dbReference type="RefSeq" id="WP_345731048.1">
    <property type="nucleotide sequence ID" value="NZ_BAAAYN010000038.1"/>
</dbReference>
<dbReference type="InterPro" id="IPR005158">
    <property type="entry name" value="BTAD"/>
</dbReference>
<evidence type="ECO:0000259" key="1">
    <source>
        <dbReference type="SMART" id="SM01043"/>
    </source>
</evidence>
<dbReference type="SUPFAM" id="SSF48452">
    <property type="entry name" value="TPR-like"/>
    <property type="match status" value="1"/>
</dbReference>
<sequence length="249" mass="27960">MSPSRSGSTLLWLLNAFDLRHEEQPVRVCGSAQRLLAFLALQRRAVHRRTLAATLWPDLDERSAATRLRSTLWRLPAPAGERLVDSDGGQVRLTPVLEVDLHLAEDDALAERLDVTQLCGEVLPEWDEPWVEAERERFRQLRLHRLEESADRALRHGHHHLALQAALAAVSTEPLRESAHRRVMEIHLAEGNPAEALRHYHTVRRLLRDELGLPPAPATRAVVASLLGRPVDGRSADSRSVRSLDARSA</sequence>
<dbReference type="Proteomes" id="UP001501676">
    <property type="component" value="Unassembled WGS sequence"/>
</dbReference>
<evidence type="ECO:0000313" key="2">
    <source>
        <dbReference type="EMBL" id="GAA3392465.1"/>
    </source>
</evidence>
<dbReference type="EMBL" id="BAAAYN010000038">
    <property type="protein sequence ID" value="GAA3392465.1"/>
    <property type="molecule type" value="Genomic_DNA"/>
</dbReference>
<dbReference type="PANTHER" id="PTHR35807">
    <property type="entry name" value="TRANSCRIPTIONAL REGULATOR REDD-RELATED"/>
    <property type="match status" value="1"/>
</dbReference>
<dbReference type="Pfam" id="PF03704">
    <property type="entry name" value="BTAD"/>
    <property type="match status" value="1"/>
</dbReference>
<comment type="caution">
    <text evidence="2">The sequence shown here is derived from an EMBL/GenBank/DDBJ whole genome shotgun (WGS) entry which is preliminary data.</text>
</comment>
<evidence type="ECO:0000313" key="3">
    <source>
        <dbReference type="Proteomes" id="UP001501676"/>
    </source>
</evidence>
<dbReference type="InterPro" id="IPR011990">
    <property type="entry name" value="TPR-like_helical_dom_sf"/>
</dbReference>
<organism evidence="2 3">
    <name type="scientific">Cryptosporangium minutisporangium</name>
    <dbReference type="NCBI Taxonomy" id="113569"/>
    <lineage>
        <taxon>Bacteria</taxon>
        <taxon>Bacillati</taxon>
        <taxon>Actinomycetota</taxon>
        <taxon>Actinomycetes</taxon>
        <taxon>Cryptosporangiales</taxon>
        <taxon>Cryptosporangiaceae</taxon>
        <taxon>Cryptosporangium</taxon>
    </lineage>
</organism>